<dbReference type="GO" id="GO:0016491">
    <property type="term" value="F:oxidoreductase activity"/>
    <property type="evidence" value="ECO:0007669"/>
    <property type="project" value="UniProtKB-KW"/>
</dbReference>
<dbReference type="SUPFAM" id="SSF51735">
    <property type="entry name" value="NAD(P)-binding Rossmann-fold domains"/>
    <property type="match status" value="1"/>
</dbReference>
<dbReference type="RefSeq" id="XP_056066453.1">
    <property type="nucleotide sequence ID" value="XM_056219326.1"/>
</dbReference>
<keyword evidence="2" id="KW-0560">Oxidoreductase</keyword>
<reference evidence="3" key="1">
    <citation type="submission" date="2022-10" db="EMBL/GenBank/DDBJ databases">
        <title>Tapping the CABI collections for fungal endophytes: first genome assemblies for Collariella, Neodidymelliopsis, Ascochyta clinopodiicola, Didymella pomorum, Didymosphaeria variabile, Neocosmospora piperis and Neocucurbitaria cava.</title>
        <authorList>
            <person name="Hill R."/>
        </authorList>
    </citation>
    <scope>NUCLEOTIDE SEQUENCE</scope>
    <source>
        <strain evidence="3">IMI 356815</strain>
    </source>
</reference>
<protein>
    <recommendedName>
        <fullName evidence="5">NAD(P)-binding protein</fullName>
    </recommendedName>
</protein>
<evidence type="ECO:0008006" key="5">
    <source>
        <dbReference type="Google" id="ProtNLM"/>
    </source>
</evidence>
<dbReference type="CDD" id="cd05233">
    <property type="entry name" value="SDR_c"/>
    <property type="match status" value="1"/>
</dbReference>
<keyword evidence="4" id="KW-1185">Reference proteome</keyword>
<dbReference type="GeneID" id="80914114"/>
<name>A0A9W8XBV7_9PLEO</name>
<dbReference type="InterPro" id="IPR036291">
    <property type="entry name" value="NAD(P)-bd_dom_sf"/>
</dbReference>
<dbReference type="PANTHER" id="PTHR43669">
    <property type="entry name" value="5-KETO-D-GLUCONATE 5-REDUCTASE"/>
    <property type="match status" value="1"/>
</dbReference>
<gene>
    <name evidence="3" type="ORF">N0V89_010584</name>
</gene>
<accession>A0A9W8XBV7</accession>
<proteinExistence type="inferred from homology"/>
<dbReference type="OrthoDB" id="5336600at2759"/>
<comment type="caution">
    <text evidence="3">The sequence shown here is derived from an EMBL/GenBank/DDBJ whole genome shotgun (WGS) entry which is preliminary data.</text>
</comment>
<evidence type="ECO:0000256" key="2">
    <source>
        <dbReference type="ARBA" id="ARBA00023002"/>
    </source>
</evidence>
<sequence length="197" mass="20925">MATTSKVILILGAGTNIGQHVARAFASQGYKVASTSRSAKEADNTSEALHIAADLSDPEAVAGGFLEAAAANPKDPKNPASLSLADFTKSLCVNTTSAYAAVQEAIQGFEKLPDTSSRTFIYTGNVLNTTVMPALLDLGVDRGFKFYYADERKSDGSPAYNAIDGEAHGKFYAELAEGKSQAEWLQTFVKGEGYKHF</sequence>
<dbReference type="InterPro" id="IPR002347">
    <property type="entry name" value="SDR_fam"/>
</dbReference>
<dbReference type="PANTHER" id="PTHR43669:SF4">
    <property type="entry name" value="SHORT-CHAIN DEHYDROGENASE"/>
    <property type="match status" value="1"/>
</dbReference>
<organism evidence="3 4">
    <name type="scientific">Didymosphaeria variabile</name>
    <dbReference type="NCBI Taxonomy" id="1932322"/>
    <lineage>
        <taxon>Eukaryota</taxon>
        <taxon>Fungi</taxon>
        <taxon>Dikarya</taxon>
        <taxon>Ascomycota</taxon>
        <taxon>Pezizomycotina</taxon>
        <taxon>Dothideomycetes</taxon>
        <taxon>Pleosporomycetidae</taxon>
        <taxon>Pleosporales</taxon>
        <taxon>Massarineae</taxon>
        <taxon>Didymosphaeriaceae</taxon>
        <taxon>Didymosphaeria</taxon>
    </lineage>
</organism>
<evidence type="ECO:0000313" key="3">
    <source>
        <dbReference type="EMBL" id="KAJ4346653.1"/>
    </source>
</evidence>
<evidence type="ECO:0000313" key="4">
    <source>
        <dbReference type="Proteomes" id="UP001140513"/>
    </source>
</evidence>
<comment type="similarity">
    <text evidence="1">Belongs to the short-chain dehydrogenases/reductases (SDR) family.</text>
</comment>
<evidence type="ECO:0000256" key="1">
    <source>
        <dbReference type="ARBA" id="ARBA00006484"/>
    </source>
</evidence>
<dbReference type="Pfam" id="PF00106">
    <property type="entry name" value="adh_short"/>
    <property type="match status" value="1"/>
</dbReference>
<dbReference type="Proteomes" id="UP001140513">
    <property type="component" value="Unassembled WGS sequence"/>
</dbReference>
<dbReference type="AlphaFoldDB" id="A0A9W8XBV7"/>
<dbReference type="Gene3D" id="3.40.50.720">
    <property type="entry name" value="NAD(P)-binding Rossmann-like Domain"/>
    <property type="match status" value="1"/>
</dbReference>
<dbReference type="EMBL" id="JAPEUX010000008">
    <property type="protein sequence ID" value="KAJ4346653.1"/>
    <property type="molecule type" value="Genomic_DNA"/>
</dbReference>